<dbReference type="InterPro" id="IPR029479">
    <property type="entry name" value="Nitroreductase"/>
</dbReference>
<evidence type="ECO:0000256" key="2">
    <source>
        <dbReference type="ARBA" id="ARBA00007118"/>
    </source>
</evidence>
<dbReference type="AlphaFoldDB" id="X1J8R4"/>
<dbReference type="InterPro" id="IPR000415">
    <property type="entry name" value="Nitroreductase-like"/>
</dbReference>
<evidence type="ECO:0000259" key="6">
    <source>
        <dbReference type="Pfam" id="PF00881"/>
    </source>
</evidence>
<dbReference type="GO" id="GO:0016491">
    <property type="term" value="F:oxidoreductase activity"/>
    <property type="evidence" value="ECO:0007669"/>
    <property type="project" value="UniProtKB-KW"/>
</dbReference>
<feature type="domain" description="Nitroreductase" evidence="6">
    <location>
        <begin position="9"/>
        <end position="62"/>
    </location>
</feature>
<proteinExistence type="inferred from homology"/>
<accession>X1J8R4</accession>
<evidence type="ECO:0000256" key="1">
    <source>
        <dbReference type="ARBA" id="ARBA00001917"/>
    </source>
</evidence>
<evidence type="ECO:0000256" key="5">
    <source>
        <dbReference type="ARBA" id="ARBA00023002"/>
    </source>
</evidence>
<evidence type="ECO:0000256" key="3">
    <source>
        <dbReference type="ARBA" id="ARBA00022630"/>
    </source>
</evidence>
<comment type="cofactor">
    <cofactor evidence="1">
        <name>FMN</name>
        <dbReference type="ChEBI" id="CHEBI:58210"/>
    </cofactor>
</comment>
<dbReference type="EMBL" id="BARU01041774">
    <property type="protein sequence ID" value="GAH77895.1"/>
    <property type="molecule type" value="Genomic_DNA"/>
</dbReference>
<dbReference type="SUPFAM" id="SSF55469">
    <property type="entry name" value="FMN-dependent nitroreductase-like"/>
    <property type="match status" value="1"/>
</dbReference>
<organism evidence="7">
    <name type="scientific">marine sediment metagenome</name>
    <dbReference type="NCBI Taxonomy" id="412755"/>
    <lineage>
        <taxon>unclassified sequences</taxon>
        <taxon>metagenomes</taxon>
        <taxon>ecological metagenomes</taxon>
    </lineage>
</organism>
<keyword evidence="5" id="KW-0560">Oxidoreductase</keyword>
<name>X1J8R4_9ZZZZ</name>
<dbReference type="PANTHER" id="PTHR43673">
    <property type="entry name" value="NAD(P)H NITROREDUCTASE YDGI-RELATED"/>
    <property type="match status" value="1"/>
</dbReference>
<protein>
    <recommendedName>
        <fullName evidence="6">Nitroreductase domain-containing protein</fullName>
    </recommendedName>
</protein>
<dbReference type="Gene3D" id="3.40.109.10">
    <property type="entry name" value="NADH Oxidase"/>
    <property type="match status" value="1"/>
</dbReference>
<reference evidence="7" key="1">
    <citation type="journal article" date="2014" name="Front. Microbiol.">
        <title>High frequency of phylogenetically diverse reductive dehalogenase-homologous genes in deep subseafloor sedimentary metagenomes.</title>
        <authorList>
            <person name="Kawai M."/>
            <person name="Futagami T."/>
            <person name="Toyoda A."/>
            <person name="Takaki Y."/>
            <person name="Nishi S."/>
            <person name="Hori S."/>
            <person name="Arai W."/>
            <person name="Tsubouchi T."/>
            <person name="Morono Y."/>
            <person name="Uchiyama I."/>
            <person name="Ito T."/>
            <person name="Fujiyama A."/>
            <person name="Inagaki F."/>
            <person name="Takami H."/>
        </authorList>
    </citation>
    <scope>NUCLEOTIDE SEQUENCE</scope>
    <source>
        <strain evidence="7">Expedition CK06-06</strain>
    </source>
</reference>
<feature type="domain" description="Nitroreductase" evidence="6">
    <location>
        <begin position="74"/>
        <end position="151"/>
    </location>
</feature>
<keyword evidence="3" id="KW-0285">Flavoprotein</keyword>
<feature type="non-terminal residue" evidence="7">
    <location>
        <position position="1"/>
    </location>
</feature>
<sequence>VGMRVFEVIKGRRSIRKFENRSIEKKILQKLVEAGVWAPTGGNAQTWMFIIITDCNRIQKIKAVSPGILGIPGALIVVCQDKELAYKKGGELGRDTLSIMDVAMASQNIMLQAYDEKIGSCPVLSFHKKGVQILLSLPERIVPELVISLGYPAESPKPPKRKFEEVCFFEEYKKEYKIENGR</sequence>
<gene>
    <name evidence="7" type="ORF">S03H2_64328</name>
</gene>
<evidence type="ECO:0000313" key="7">
    <source>
        <dbReference type="EMBL" id="GAH77895.1"/>
    </source>
</evidence>
<comment type="caution">
    <text evidence="7">The sequence shown here is derived from an EMBL/GenBank/DDBJ whole genome shotgun (WGS) entry which is preliminary data.</text>
</comment>
<keyword evidence="4" id="KW-0288">FMN</keyword>
<comment type="similarity">
    <text evidence="2">Belongs to the nitroreductase family.</text>
</comment>
<dbReference type="Pfam" id="PF00881">
    <property type="entry name" value="Nitroreductase"/>
    <property type="match status" value="2"/>
</dbReference>
<evidence type="ECO:0000256" key="4">
    <source>
        <dbReference type="ARBA" id="ARBA00022643"/>
    </source>
</evidence>
<dbReference type="PANTHER" id="PTHR43673:SF2">
    <property type="entry name" value="NITROREDUCTASE"/>
    <property type="match status" value="1"/>
</dbReference>